<evidence type="ECO:0000256" key="3">
    <source>
        <dbReference type="ARBA" id="ARBA00023172"/>
    </source>
</evidence>
<gene>
    <name evidence="8" type="ORF">ACFSQT_34835</name>
</gene>
<dbReference type="InterPro" id="IPR036162">
    <property type="entry name" value="Resolvase-like_N_sf"/>
</dbReference>
<dbReference type="SUPFAM" id="SSF53041">
    <property type="entry name" value="Resolvase-like"/>
    <property type="match status" value="1"/>
</dbReference>
<accession>A0ABW4WR15</accession>
<dbReference type="Proteomes" id="UP001597349">
    <property type="component" value="Unassembled WGS sequence"/>
</dbReference>
<feature type="domain" description="Recombinase" evidence="7">
    <location>
        <begin position="172"/>
        <end position="283"/>
    </location>
</feature>
<evidence type="ECO:0000256" key="4">
    <source>
        <dbReference type="PROSITE-ProRule" id="PRU10137"/>
    </source>
</evidence>
<sequence>MKPIDKRAAPKAKPGSFVKALLYARVSSKEQEKEGFSIPAQCKLLREYALQRQFGIVEEYVDVETAKNAGRTNFGEMVKYLRKHPGVRVILVEKTDRLYRNLKDWVTLDELDVEIHLAKEGVVLSRDSRSSEKFMHGIKVLMAKNYIDNLSEEARKGQMEKAEQGIWPSKAPLGYLNVTAKDGKKVIEPDPVVASVITKLFERYATGQYSLKALTKAAHCDGLIHPKSGNPVPVSTVHTILRNRLYTGLFQWNGRLHHGKHEPLVSIDLWERVQGVLAGRHATPIHSYGYEFAFSGLMTCAECGCAVVAEVKKGKYIYYHCTGHADKGRGGYADCRRKYVREEVLDKTFAGLLDQLYFDAEVLEWVRDALKASHADERREQEQAIERCQTQYKRLEDRLNAMYLDKLDGRIDNAFYDRMSAQWRVEQARLLREIERHGEAQESYMDDGIQLLELARNASQMFTRQAPNEKKRLLNLVLSNCEWNRGEVRAVFRQPFDLLAETAASVAAAQARGDVSLTKHPIWLGNLDSNQD</sequence>
<dbReference type="PANTHER" id="PTHR30461:SF23">
    <property type="entry name" value="DNA RECOMBINASE-RELATED"/>
    <property type="match status" value="1"/>
</dbReference>
<dbReference type="Pfam" id="PF07508">
    <property type="entry name" value="Recombinase"/>
    <property type="match status" value="1"/>
</dbReference>
<dbReference type="InterPro" id="IPR025827">
    <property type="entry name" value="Zn_ribbon_recom_dom"/>
</dbReference>
<dbReference type="InterPro" id="IPR006118">
    <property type="entry name" value="Recombinase_CS"/>
</dbReference>
<feature type="coiled-coil region" evidence="5">
    <location>
        <begin position="371"/>
        <end position="405"/>
    </location>
</feature>
<protein>
    <submittedName>
        <fullName evidence="8">Recombinase family protein</fullName>
    </submittedName>
</protein>
<reference evidence="9" key="1">
    <citation type="journal article" date="2019" name="Int. J. Syst. Evol. Microbiol.">
        <title>The Global Catalogue of Microorganisms (GCM) 10K type strain sequencing project: providing services to taxonomists for standard genome sequencing and annotation.</title>
        <authorList>
            <consortium name="The Broad Institute Genomics Platform"/>
            <consortium name="The Broad Institute Genome Sequencing Center for Infectious Disease"/>
            <person name="Wu L."/>
            <person name="Ma J."/>
        </authorList>
    </citation>
    <scope>NUCLEOTIDE SEQUENCE [LARGE SCALE GENOMIC DNA]</scope>
    <source>
        <strain evidence="9">CGMCC 1.16226</strain>
    </source>
</reference>
<dbReference type="Gene3D" id="3.90.1750.20">
    <property type="entry name" value="Putative Large Serine Recombinase, Chain B, Domain 2"/>
    <property type="match status" value="1"/>
</dbReference>
<evidence type="ECO:0000256" key="1">
    <source>
        <dbReference type="ARBA" id="ARBA00022908"/>
    </source>
</evidence>
<evidence type="ECO:0000313" key="8">
    <source>
        <dbReference type="EMBL" id="MFD2058072.1"/>
    </source>
</evidence>
<feature type="active site" description="O-(5'-phospho-DNA)-serine intermediate" evidence="4">
    <location>
        <position position="27"/>
    </location>
</feature>
<dbReference type="EMBL" id="JBHUGY010000069">
    <property type="protein sequence ID" value="MFD2058072.1"/>
    <property type="molecule type" value="Genomic_DNA"/>
</dbReference>
<dbReference type="RefSeq" id="WP_379026576.1">
    <property type="nucleotide sequence ID" value="NZ_JBHUGY010000069.1"/>
</dbReference>
<dbReference type="Pfam" id="PF00239">
    <property type="entry name" value="Resolvase"/>
    <property type="match status" value="1"/>
</dbReference>
<keyword evidence="9" id="KW-1185">Reference proteome</keyword>
<dbReference type="PROSITE" id="PS00397">
    <property type="entry name" value="RECOMBINASES_1"/>
    <property type="match status" value="1"/>
</dbReference>
<organism evidence="8 9">
    <name type="scientific">Mesorhizobium calcicola</name>
    <dbReference type="NCBI Taxonomy" id="1300310"/>
    <lineage>
        <taxon>Bacteria</taxon>
        <taxon>Pseudomonadati</taxon>
        <taxon>Pseudomonadota</taxon>
        <taxon>Alphaproteobacteria</taxon>
        <taxon>Hyphomicrobiales</taxon>
        <taxon>Phyllobacteriaceae</taxon>
        <taxon>Mesorhizobium</taxon>
    </lineage>
</organism>
<evidence type="ECO:0000313" key="9">
    <source>
        <dbReference type="Proteomes" id="UP001597349"/>
    </source>
</evidence>
<dbReference type="InterPro" id="IPR038109">
    <property type="entry name" value="DNA_bind_recomb_sf"/>
</dbReference>
<keyword evidence="1" id="KW-0229">DNA integration</keyword>
<keyword evidence="3" id="KW-0233">DNA recombination</keyword>
<dbReference type="InterPro" id="IPR050639">
    <property type="entry name" value="SSR_resolvase"/>
</dbReference>
<dbReference type="PANTHER" id="PTHR30461">
    <property type="entry name" value="DNA-INVERTASE FROM LAMBDOID PROPHAGE"/>
    <property type="match status" value="1"/>
</dbReference>
<keyword evidence="5" id="KW-0175">Coiled coil</keyword>
<dbReference type="PROSITE" id="PS51736">
    <property type="entry name" value="RECOMBINASES_3"/>
    <property type="match status" value="1"/>
</dbReference>
<dbReference type="InterPro" id="IPR011109">
    <property type="entry name" value="DNA_bind_recombinase_dom"/>
</dbReference>
<name>A0ABW4WR15_9HYPH</name>
<keyword evidence="2" id="KW-0238">DNA-binding</keyword>
<evidence type="ECO:0000259" key="6">
    <source>
        <dbReference type="PROSITE" id="PS51736"/>
    </source>
</evidence>
<evidence type="ECO:0000256" key="5">
    <source>
        <dbReference type="SAM" id="Coils"/>
    </source>
</evidence>
<evidence type="ECO:0000259" key="7">
    <source>
        <dbReference type="PROSITE" id="PS51737"/>
    </source>
</evidence>
<dbReference type="Gene3D" id="3.40.50.1390">
    <property type="entry name" value="Resolvase, N-terminal catalytic domain"/>
    <property type="match status" value="1"/>
</dbReference>
<evidence type="ECO:0000256" key="2">
    <source>
        <dbReference type="ARBA" id="ARBA00023125"/>
    </source>
</evidence>
<dbReference type="InterPro" id="IPR006119">
    <property type="entry name" value="Resolv_N"/>
</dbReference>
<feature type="domain" description="Resolvase/invertase-type recombinase catalytic" evidence="6">
    <location>
        <begin position="19"/>
        <end position="165"/>
    </location>
</feature>
<dbReference type="Pfam" id="PF13408">
    <property type="entry name" value="Zn_ribbon_recom"/>
    <property type="match status" value="1"/>
</dbReference>
<comment type="caution">
    <text evidence="8">The sequence shown here is derived from an EMBL/GenBank/DDBJ whole genome shotgun (WGS) entry which is preliminary data.</text>
</comment>
<dbReference type="SMART" id="SM00857">
    <property type="entry name" value="Resolvase"/>
    <property type="match status" value="1"/>
</dbReference>
<dbReference type="PROSITE" id="PS51737">
    <property type="entry name" value="RECOMBINASE_DNA_BIND"/>
    <property type="match status" value="1"/>
</dbReference>
<proteinExistence type="predicted"/>
<dbReference type="CDD" id="cd00338">
    <property type="entry name" value="Ser_Recombinase"/>
    <property type="match status" value="1"/>
</dbReference>